<sequence length="449" mass="48713">MKRAVVLGGSFAGLLAARVLSDFAEEVVVVEPDRLDGGRNGTGPGAPHRGQLHALLAMGHTQLERFFPRITREMVSGGARLGQGDEVRFYVDGALKAPVADVRMLGATRPFIETHVRRRVTALGNVRIEPATGKGLLVRGGRVVGARLAAANATAAEAAGETGAAEYDIRADLVVDAMGRSSRLGSWLAAEGWSQAPVDRMRVDLGYATARFVRGSELPDTVIAHSTPGPASDYQPAVCEPGALAAVEDDAWSVVLAGYADHRPGRDRTEFLGRMRRCVEPLREVAERCEMIGEVEPFHFRESRRRRFTDLTDFPGGLVVLGDAMATVNPVYGQGLTLAALQASSLHVHLRSGASPHDPAWDYFRRAAVVVDAAWQLSTTADLAQPHVTGPYPRGYRFLRWAGDHITTASVRDSRVNQTYMDVVHMRRHPKALTGPRVLARTARVLWQG</sequence>
<gene>
    <name evidence="1" type="ORF">AB5J54_39450</name>
</gene>
<accession>A0AB39TCD2</accession>
<dbReference type="Gene3D" id="3.30.9.100">
    <property type="match status" value="1"/>
</dbReference>
<dbReference type="AlphaFoldDB" id="A0AB39TCD2"/>
<dbReference type="EMBL" id="CP163444">
    <property type="protein sequence ID" value="XDQ76223.1"/>
    <property type="molecule type" value="Genomic_DNA"/>
</dbReference>
<organism evidence="1">
    <name type="scientific">Streptomyces sp. R44</name>
    <dbReference type="NCBI Taxonomy" id="3238633"/>
    <lineage>
        <taxon>Bacteria</taxon>
        <taxon>Bacillati</taxon>
        <taxon>Actinomycetota</taxon>
        <taxon>Actinomycetes</taxon>
        <taxon>Kitasatosporales</taxon>
        <taxon>Streptomycetaceae</taxon>
        <taxon>Streptomyces</taxon>
    </lineage>
</organism>
<reference evidence="1" key="1">
    <citation type="submission" date="2024-07" db="EMBL/GenBank/DDBJ databases">
        <authorList>
            <person name="Yu S.T."/>
        </authorList>
    </citation>
    <scope>NUCLEOTIDE SEQUENCE</scope>
    <source>
        <strain evidence="1">R44</strain>
    </source>
</reference>
<dbReference type="Gene3D" id="3.50.50.60">
    <property type="entry name" value="FAD/NAD(P)-binding domain"/>
    <property type="match status" value="1"/>
</dbReference>
<proteinExistence type="predicted"/>
<dbReference type="RefSeq" id="WP_369148792.1">
    <property type="nucleotide sequence ID" value="NZ_CP163444.1"/>
</dbReference>
<protein>
    <submittedName>
        <fullName evidence="1">Uncharacterized protein</fullName>
    </submittedName>
</protein>
<dbReference type="PANTHER" id="PTHR43422:SF3">
    <property type="entry name" value="THIAMINE THIAZOLE SYNTHASE"/>
    <property type="match status" value="1"/>
</dbReference>
<dbReference type="InterPro" id="IPR036188">
    <property type="entry name" value="FAD/NAD-bd_sf"/>
</dbReference>
<dbReference type="PANTHER" id="PTHR43422">
    <property type="entry name" value="THIAMINE THIAZOLE SYNTHASE"/>
    <property type="match status" value="1"/>
</dbReference>
<name>A0AB39TCD2_9ACTN</name>
<dbReference type="SUPFAM" id="SSF51905">
    <property type="entry name" value="FAD/NAD(P)-binding domain"/>
    <property type="match status" value="1"/>
</dbReference>
<evidence type="ECO:0000313" key="1">
    <source>
        <dbReference type="EMBL" id="XDQ76223.1"/>
    </source>
</evidence>